<gene>
    <name evidence="7" type="ORF">A3B14_01010</name>
</gene>
<dbReference type="EMBL" id="MHWE01000012">
    <property type="protein sequence ID" value="OHB03957.1"/>
    <property type="molecule type" value="Genomic_DNA"/>
</dbReference>
<reference evidence="7 8" key="1">
    <citation type="journal article" date="2016" name="Nat. Commun.">
        <title>Thousands of microbial genomes shed light on interconnected biogeochemical processes in an aquifer system.</title>
        <authorList>
            <person name="Anantharaman K."/>
            <person name="Brown C.T."/>
            <person name="Hug L.A."/>
            <person name="Sharon I."/>
            <person name="Castelle C.J."/>
            <person name="Probst A.J."/>
            <person name="Thomas B.C."/>
            <person name="Singh A."/>
            <person name="Wilkins M.J."/>
            <person name="Karaoz U."/>
            <person name="Brodie E.L."/>
            <person name="Williams K.H."/>
            <person name="Hubbard S.S."/>
            <person name="Banfield J.F."/>
        </authorList>
    </citation>
    <scope>NUCLEOTIDE SEQUENCE [LARGE SCALE GENOMIC DNA]</scope>
</reference>
<dbReference type="InterPro" id="IPR012336">
    <property type="entry name" value="Thioredoxin-like_fold"/>
</dbReference>
<evidence type="ECO:0000259" key="6">
    <source>
        <dbReference type="PROSITE" id="PS51352"/>
    </source>
</evidence>
<sequence>MEITPQDHIKGAGENARVTIVEWSDFQCPACQTYYPVLSQLVEDFPSDVRVIYRHFPLRQIHANANNSALVSEAAALQGKFWEMHNALFDNQEEWSGSRDIAFFDKYASAIGLDIEKYKTDLKSEAAADKVANDLKEALRLNLNSTPTMFVNGKKIANPNSYQEFVDLIAKEITPEVVQ</sequence>
<comment type="similarity">
    <text evidence="1">Belongs to the thioredoxin family. DsbA subfamily.</text>
</comment>
<organism evidence="7 8">
    <name type="scientific">Candidatus Zambryskibacteria bacterium RIFCSPLOWO2_01_FULL_45_21</name>
    <dbReference type="NCBI Taxonomy" id="1802761"/>
    <lineage>
        <taxon>Bacteria</taxon>
        <taxon>Candidatus Zambryskiibacteriota</taxon>
    </lineage>
</organism>
<keyword evidence="5" id="KW-0676">Redox-active center</keyword>
<evidence type="ECO:0000256" key="1">
    <source>
        <dbReference type="ARBA" id="ARBA00005791"/>
    </source>
</evidence>
<dbReference type="Pfam" id="PF13462">
    <property type="entry name" value="Thioredoxin_4"/>
    <property type="match status" value="1"/>
</dbReference>
<protein>
    <recommendedName>
        <fullName evidence="6">Thioredoxin domain-containing protein</fullName>
    </recommendedName>
</protein>
<dbReference type="GO" id="GO:0016491">
    <property type="term" value="F:oxidoreductase activity"/>
    <property type="evidence" value="ECO:0007669"/>
    <property type="project" value="UniProtKB-KW"/>
</dbReference>
<evidence type="ECO:0000256" key="3">
    <source>
        <dbReference type="ARBA" id="ARBA00023002"/>
    </source>
</evidence>
<name>A0A1G2U364_9BACT</name>
<dbReference type="PANTHER" id="PTHR13887">
    <property type="entry name" value="GLUTATHIONE S-TRANSFERASE KAPPA"/>
    <property type="match status" value="1"/>
</dbReference>
<evidence type="ECO:0000313" key="8">
    <source>
        <dbReference type="Proteomes" id="UP000176800"/>
    </source>
</evidence>
<dbReference type="Proteomes" id="UP000176800">
    <property type="component" value="Unassembled WGS sequence"/>
</dbReference>
<dbReference type="InterPro" id="IPR036249">
    <property type="entry name" value="Thioredoxin-like_sf"/>
</dbReference>
<keyword evidence="3" id="KW-0560">Oxidoreductase</keyword>
<dbReference type="PROSITE" id="PS51352">
    <property type="entry name" value="THIOREDOXIN_2"/>
    <property type="match status" value="1"/>
</dbReference>
<dbReference type="Gene3D" id="3.40.30.10">
    <property type="entry name" value="Glutaredoxin"/>
    <property type="match status" value="1"/>
</dbReference>
<evidence type="ECO:0000256" key="5">
    <source>
        <dbReference type="ARBA" id="ARBA00023284"/>
    </source>
</evidence>
<dbReference type="PANTHER" id="PTHR13887:SF14">
    <property type="entry name" value="DISULFIDE BOND FORMATION PROTEIN D"/>
    <property type="match status" value="1"/>
</dbReference>
<keyword evidence="4" id="KW-1015">Disulfide bond</keyword>
<accession>A0A1G2U364</accession>
<evidence type="ECO:0000256" key="4">
    <source>
        <dbReference type="ARBA" id="ARBA00023157"/>
    </source>
</evidence>
<keyword evidence="2" id="KW-0732">Signal</keyword>
<evidence type="ECO:0000313" key="7">
    <source>
        <dbReference type="EMBL" id="OHB03957.1"/>
    </source>
</evidence>
<proteinExistence type="inferred from homology"/>
<feature type="domain" description="Thioredoxin" evidence="6">
    <location>
        <begin position="1"/>
        <end position="174"/>
    </location>
</feature>
<dbReference type="InterPro" id="IPR013766">
    <property type="entry name" value="Thioredoxin_domain"/>
</dbReference>
<dbReference type="AlphaFoldDB" id="A0A1G2U364"/>
<dbReference type="SUPFAM" id="SSF52833">
    <property type="entry name" value="Thioredoxin-like"/>
    <property type="match status" value="1"/>
</dbReference>
<comment type="caution">
    <text evidence="7">The sequence shown here is derived from an EMBL/GenBank/DDBJ whole genome shotgun (WGS) entry which is preliminary data.</text>
</comment>
<evidence type="ECO:0000256" key="2">
    <source>
        <dbReference type="ARBA" id="ARBA00022729"/>
    </source>
</evidence>